<dbReference type="EMBL" id="MDYQ01000082">
    <property type="protein sequence ID" value="PRP83422.1"/>
    <property type="molecule type" value="Genomic_DNA"/>
</dbReference>
<feature type="transmembrane region" description="Helical" evidence="1">
    <location>
        <begin position="53"/>
        <end position="75"/>
    </location>
</feature>
<keyword evidence="1" id="KW-0472">Membrane</keyword>
<sequence>MRDVQDPRQPLLDGASSHASIYPILCWTFDADSWPTFREEIWDRVNAVQRLSYPIWTIMCIFSGGLCFPCIYSQYSTVRRPFKDKYGRYNPAVHRCSLEIGSVTVFGDTYLLQPSEASLARRTYNLQEVRLDSRRYPNGVQIVVLSLILVHLSSETDTATDTIEDVVRSTTLEIPVPHDQVKVVVEALPEFCKGLTQHVSINLPV</sequence>
<name>A0A2P6N2U9_9EUKA</name>
<organism evidence="2 4">
    <name type="scientific">Planoprotostelium fungivorum</name>
    <dbReference type="NCBI Taxonomy" id="1890364"/>
    <lineage>
        <taxon>Eukaryota</taxon>
        <taxon>Amoebozoa</taxon>
        <taxon>Evosea</taxon>
        <taxon>Variosea</taxon>
        <taxon>Cavosteliida</taxon>
        <taxon>Cavosteliaceae</taxon>
        <taxon>Planoprotostelium</taxon>
    </lineage>
</organism>
<reference evidence="2 4" key="1">
    <citation type="journal article" date="2018" name="Genome Biol. Evol.">
        <title>Multiple Roots of Fruiting Body Formation in Amoebozoa.</title>
        <authorList>
            <person name="Hillmann F."/>
            <person name="Forbes G."/>
            <person name="Novohradska S."/>
            <person name="Ferling I."/>
            <person name="Riege K."/>
            <person name="Groth M."/>
            <person name="Westermann M."/>
            <person name="Marz M."/>
            <person name="Spaller T."/>
            <person name="Winckler T."/>
            <person name="Schaap P."/>
            <person name="Glockner G."/>
        </authorList>
    </citation>
    <scope>NUCLEOTIDE SEQUENCE [LARGE SCALE GENOMIC DNA]</scope>
    <source>
        <strain evidence="2 4">Jena</strain>
    </source>
</reference>
<evidence type="ECO:0000256" key="1">
    <source>
        <dbReference type="SAM" id="Phobius"/>
    </source>
</evidence>
<keyword evidence="4" id="KW-1185">Reference proteome</keyword>
<keyword evidence="1" id="KW-1133">Transmembrane helix</keyword>
<evidence type="ECO:0000313" key="4">
    <source>
        <dbReference type="Proteomes" id="UP000241769"/>
    </source>
</evidence>
<dbReference type="InParanoid" id="A0A2P6N2U9"/>
<dbReference type="AlphaFoldDB" id="A0A2P6N2U9"/>
<evidence type="ECO:0000313" key="3">
    <source>
        <dbReference type="EMBL" id="PRP83422.1"/>
    </source>
</evidence>
<comment type="caution">
    <text evidence="2">The sequence shown here is derived from an EMBL/GenBank/DDBJ whole genome shotgun (WGS) entry which is preliminary data.</text>
</comment>
<evidence type="ECO:0000313" key="2">
    <source>
        <dbReference type="EMBL" id="PRP78271.1"/>
    </source>
</evidence>
<protein>
    <submittedName>
        <fullName evidence="2">Uncharacterized protein</fullName>
    </submittedName>
</protein>
<accession>A0A2P6N2U9</accession>
<keyword evidence="1" id="KW-0812">Transmembrane</keyword>
<dbReference type="EMBL" id="MDYQ01000232">
    <property type="protein sequence ID" value="PRP78271.1"/>
    <property type="molecule type" value="Genomic_DNA"/>
</dbReference>
<proteinExistence type="predicted"/>
<gene>
    <name evidence="3" type="ORF">PROFUN_09195</name>
    <name evidence="2" type="ORF">PROFUN_13902</name>
</gene>
<dbReference type="Proteomes" id="UP000241769">
    <property type="component" value="Unassembled WGS sequence"/>
</dbReference>